<evidence type="ECO:0000313" key="2">
    <source>
        <dbReference type="Proteomes" id="UP000800094"/>
    </source>
</evidence>
<dbReference type="GeneID" id="54586840"/>
<evidence type="ECO:0000313" key="1">
    <source>
        <dbReference type="EMBL" id="KAF2247369.1"/>
    </source>
</evidence>
<reference evidence="1" key="1">
    <citation type="journal article" date="2020" name="Stud. Mycol.">
        <title>101 Dothideomycetes genomes: a test case for predicting lifestyles and emergence of pathogens.</title>
        <authorList>
            <person name="Haridas S."/>
            <person name="Albert R."/>
            <person name="Binder M."/>
            <person name="Bloem J."/>
            <person name="Labutti K."/>
            <person name="Salamov A."/>
            <person name="Andreopoulos B."/>
            <person name="Baker S."/>
            <person name="Barry K."/>
            <person name="Bills G."/>
            <person name="Bluhm B."/>
            <person name="Cannon C."/>
            <person name="Castanera R."/>
            <person name="Culley D."/>
            <person name="Daum C."/>
            <person name="Ezra D."/>
            <person name="Gonzalez J."/>
            <person name="Henrissat B."/>
            <person name="Kuo A."/>
            <person name="Liang C."/>
            <person name="Lipzen A."/>
            <person name="Lutzoni F."/>
            <person name="Magnuson J."/>
            <person name="Mondo S."/>
            <person name="Nolan M."/>
            <person name="Ohm R."/>
            <person name="Pangilinan J."/>
            <person name="Park H.-J."/>
            <person name="Ramirez L."/>
            <person name="Alfaro M."/>
            <person name="Sun H."/>
            <person name="Tritt A."/>
            <person name="Yoshinaga Y."/>
            <person name="Zwiers L.-H."/>
            <person name="Turgeon B."/>
            <person name="Goodwin S."/>
            <person name="Spatafora J."/>
            <person name="Crous P."/>
            <person name="Grigoriev I."/>
        </authorList>
    </citation>
    <scope>NUCLEOTIDE SEQUENCE</scope>
    <source>
        <strain evidence="1">CBS 122368</strain>
    </source>
</reference>
<proteinExistence type="predicted"/>
<name>A0A6A6IAU7_9PLEO</name>
<dbReference type="RefSeq" id="XP_033682373.1">
    <property type="nucleotide sequence ID" value="XM_033833510.1"/>
</dbReference>
<gene>
    <name evidence="1" type="ORF">BU26DRAFT_566352</name>
</gene>
<organism evidence="1 2">
    <name type="scientific">Trematosphaeria pertusa</name>
    <dbReference type="NCBI Taxonomy" id="390896"/>
    <lineage>
        <taxon>Eukaryota</taxon>
        <taxon>Fungi</taxon>
        <taxon>Dikarya</taxon>
        <taxon>Ascomycota</taxon>
        <taxon>Pezizomycotina</taxon>
        <taxon>Dothideomycetes</taxon>
        <taxon>Pleosporomycetidae</taxon>
        <taxon>Pleosporales</taxon>
        <taxon>Massarineae</taxon>
        <taxon>Trematosphaeriaceae</taxon>
        <taxon>Trematosphaeria</taxon>
    </lineage>
</organism>
<dbReference type="Proteomes" id="UP000800094">
    <property type="component" value="Unassembled WGS sequence"/>
</dbReference>
<protein>
    <submittedName>
        <fullName evidence="1">Uncharacterized protein</fullName>
    </submittedName>
</protein>
<dbReference type="AlphaFoldDB" id="A0A6A6IAU7"/>
<keyword evidence="2" id="KW-1185">Reference proteome</keyword>
<dbReference type="EMBL" id="ML987197">
    <property type="protein sequence ID" value="KAF2247369.1"/>
    <property type="molecule type" value="Genomic_DNA"/>
</dbReference>
<sequence length="63" mass="7132">MELAYGDSMLYLRPVGLNRIRGIHLKRKSEAMQHSFTGIRGLVSVEAVAAVQTLQQKRFSTRD</sequence>
<accession>A0A6A6IAU7</accession>